<dbReference type="Pfam" id="PF00078">
    <property type="entry name" value="RVT_1"/>
    <property type="match status" value="1"/>
</dbReference>
<evidence type="ECO:0000313" key="3">
    <source>
        <dbReference type="Proteomes" id="UP001358586"/>
    </source>
</evidence>
<protein>
    <recommendedName>
        <fullName evidence="1">Reverse transcriptase domain-containing protein</fullName>
    </recommendedName>
</protein>
<comment type="caution">
    <text evidence="2">The sequence shown here is derived from an EMBL/GenBank/DDBJ whole genome shotgun (WGS) entry which is preliminary data.</text>
</comment>
<proteinExistence type="predicted"/>
<evidence type="ECO:0000259" key="1">
    <source>
        <dbReference type="Pfam" id="PF00078"/>
    </source>
</evidence>
<dbReference type="InterPro" id="IPR052343">
    <property type="entry name" value="Retrotransposon-Effector_Assoc"/>
</dbReference>
<sequence>MGHQMQNWSKGRSKELKRNRFELEGKLIRLYSQDPSDEMLAKIMEVQVELNLEADKEELFCEQRARVNWLKKAYDVGLDEHLFNLVEKKVTDSINDTLLRHFTKEDIAYAIKMMAPLKAEVDVFPAIFFQRYWYIVGSEIARYCLSILNGQAEVEEINKTHIILIPKVDKPKNMLRFIPISLCNVVCKIIAKVLRAFIPGRLISDNMLIVYEVLHSLKMKKSGKKGNFTLKLDTSKAYDQVEWNFLAGMMKHLGFHEDWIVLIMRAMLRVRGLEWSKISFRGARVVQDIIREYEMVSRQRVNFDKSLIYFEANVNSNIWRILSQPRCLLARVLRARYFSFSDILSAKIGSYPSFTWRSICSARELIVEGILWQVGSGDRINIWNDLWLPGRENNRVTVQQIRPNWMNVNQLIDTESNT</sequence>
<dbReference type="PANTHER" id="PTHR46890">
    <property type="entry name" value="NON-LTR RETROLELEMENT REVERSE TRANSCRIPTASE-LIKE PROTEIN-RELATED"/>
    <property type="match status" value="1"/>
</dbReference>
<feature type="domain" description="Reverse transcriptase" evidence="1">
    <location>
        <begin position="171"/>
        <end position="272"/>
    </location>
</feature>
<gene>
    <name evidence="2" type="ORF">PVK06_004772</name>
</gene>
<dbReference type="PANTHER" id="PTHR46890:SF49">
    <property type="entry name" value="RNA-DIRECTED DNA POLYMERASE"/>
    <property type="match status" value="1"/>
</dbReference>
<evidence type="ECO:0000313" key="2">
    <source>
        <dbReference type="EMBL" id="KAK5842419.1"/>
    </source>
</evidence>
<reference evidence="2 3" key="1">
    <citation type="submission" date="2023-03" db="EMBL/GenBank/DDBJ databases">
        <title>WGS of Gossypium arboreum.</title>
        <authorList>
            <person name="Yu D."/>
        </authorList>
    </citation>
    <scope>NUCLEOTIDE SEQUENCE [LARGE SCALE GENOMIC DNA]</scope>
    <source>
        <tissue evidence="2">Leaf</tissue>
    </source>
</reference>
<accession>A0ABR0QTU5</accession>
<organism evidence="2 3">
    <name type="scientific">Gossypium arboreum</name>
    <name type="common">Tree cotton</name>
    <name type="synonym">Gossypium nanking</name>
    <dbReference type="NCBI Taxonomy" id="29729"/>
    <lineage>
        <taxon>Eukaryota</taxon>
        <taxon>Viridiplantae</taxon>
        <taxon>Streptophyta</taxon>
        <taxon>Embryophyta</taxon>
        <taxon>Tracheophyta</taxon>
        <taxon>Spermatophyta</taxon>
        <taxon>Magnoliopsida</taxon>
        <taxon>eudicotyledons</taxon>
        <taxon>Gunneridae</taxon>
        <taxon>Pentapetalae</taxon>
        <taxon>rosids</taxon>
        <taxon>malvids</taxon>
        <taxon>Malvales</taxon>
        <taxon>Malvaceae</taxon>
        <taxon>Malvoideae</taxon>
        <taxon>Gossypium</taxon>
    </lineage>
</organism>
<dbReference type="InterPro" id="IPR000477">
    <property type="entry name" value="RT_dom"/>
</dbReference>
<dbReference type="EMBL" id="JARKNE010000002">
    <property type="protein sequence ID" value="KAK5842419.1"/>
    <property type="molecule type" value="Genomic_DNA"/>
</dbReference>
<name>A0ABR0QTU5_GOSAR</name>
<dbReference type="Proteomes" id="UP001358586">
    <property type="component" value="Chromosome 2"/>
</dbReference>
<keyword evidence="3" id="KW-1185">Reference proteome</keyword>